<dbReference type="SUPFAM" id="SSF51215">
    <property type="entry name" value="Regulatory protein AraC"/>
    <property type="match status" value="1"/>
</dbReference>
<dbReference type="InterPro" id="IPR037923">
    <property type="entry name" value="HTH-like"/>
</dbReference>
<evidence type="ECO:0000313" key="6">
    <source>
        <dbReference type="Proteomes" id="UP001597285"/>
    </source>
</evidence>
<dbReference type="Gene3D" id="1.10.10.60">
    <property type="entry name" value="Homeodomain-like"/>
    <property type="match status" value="2"/>
</dbReference>
<dbReference type="InterPro" id="IPR020449">
    <property type="entry name" value="Tscrpt_reg_AraC-type_HTH"/>
</dbReference>
<dbReference type="InterPro" id="IPR009057">
    <property type="entry name" value="Homeodomain-like_sf"/>
</dbReference>
<comment type="caution">
    <text evidence="5">The sequence shown here is derived from an EMBL/GenBank/DDBJ whole genome shotgun (WGS) entry which is preliminary data.</text>
</comment>
<dbReference type="SUPFAM" id="SSF46689">
    <property type="entry name" value="Homeodomain-like"/>
    <property type="match status" value="2"/>
</dbReference>
<keyword evidence="1" id="KW-0805">Transcription regulation</keyword>
<dbReference type="SMART" id="SM00342">
    <property type="entry name" value="HTH_ARAC"/>
    <property type="match status" value="1"/>
</dbReference>
<dbReference type="InterPro" id="IPR003313">
    <property type="entry name" value="AraC-bd"/>
</dbReference>
<proteinExistence type="predicted"/>
<dbReference type="PANTHER" id="PTHR43280">
    <property type="entry name" value="ARAC-FAMILY TRANSCRIPTIONAL REGULATOR"/>
    <property type="match status" value="1"/>
</dbReference>
<dbReference type="PROSITE" id="PS00041">
    <property type="entry name" value="HTH_ARAC_FAMILY_1"/>
    <property type="match status" value="1"/>
</dbReference>
<evidence type="ECO:0000259" key="4">
    <source>
        <dbReference type="PROSITE" id="PS01124"/>
    </source>
</evidence>
<dbReference type="PRINTS" id="PR00032">
    <property type="entry name" value="HTHARAC"/>
</dbReference>
<organism evidence="5 6">
    <name type="scientific">Carnobacterium antarcticum</name>
    <dbReference type="NCBI Taxonomy" id="2126436"/>
    <lineage>
        <taxon>Bacteria</taxon>
        <taxon>Bacillati</taxon>
        <taxon>Bacillota</taxon>
        <taxon>Bacilli</taxon>
        <taxon>Lactobacillales</taxon>
        <taxon>Carnobacteriaceae</taxon>
        <taxon>Carnobacterium</taxon>
    </lineage>
</organism>
<keyword evidence="2" id="KW-0238">DNA-binding</keyword>
<evidence type="ECO:0000313" key="5">
    <source>
        <dbReference type="EMBL" id="MFD1798821.1"/>
    </source>
</evidence>
<dbReference type="InterPro" id="IPR018062">
    <property type="entry name" value="HTH_AraC-typ_CS"/>
</dbReference>
<dbReference type="Gene3D" id="2.60.120.10">
    <property type="entry name" value="Jelly Rolls"/>
    <property type="match status" value="1"/>
</dbReference>
<dbReference type="Pfam" id="PF12833">
    <property type="entry name" value="HTH_18"/>
    <property type="match status" value="1"/>
</dbReference>
<reference evidence="6" key="1">
    <citation type="journal article" date="2019" name="Int. J. Syst. Evol. Microbiol.">
        <title>The Global Catalogue of Microorganisms (GCM) 10K type strain sequencing project: providing services to taxonomists for standard genome sequencing and annotation.</title>
        <authorList>
            <consortium name="The Broad Institute Genomics Platform"/>
            <consortium name="The Broad Institute Genome Sequencing Center for Infectious Disease"/>
            <person name="Wu L."/>
            <person name="Ma J."/>
        </authorList>
    </citation>
    <scope>NUCLEOTIDE SEQUENCE [LARGE SCALE GENOMIC DNA]</scope>
    <source>
        <strain evidence="6">KCTC 42143</strain>
    </source>
</reference>
<evidence type="ECO:0000256" key="1">
    <source>
        <dbReference type="ARBA" id="ARBA00023015"/>
    </source>
</evidence>
<gene>
    <name evidence="5" type="ORF">ACFSBK_02965</name>
</gene>
<dbReference type="PROSITE" id="PS01124">
    <property type="entry name" value="HTH_ARAC_FAMILY_2"/>
    <property type="match status" value="1"/>
</dbReference>
<sequence>MLKMNVKTFNPEILYVFDVTTTGPSTSKKHHHDFLEMSILVEGETFYTIENQEVHLKEETILLFNPGVSHHEQAPAGVENTQIHIGFRNVNLDRFPKDYFPVESPIIRLNDYNKDFFAICREIIKERSTSQAGYELMLKTLVMRLIVFLLRDKNTLSAHHLTSALTAEEQEKQQIVNEIILYLEGHYIEDITLNSLAQEHFISPANLSRIFKEETGDSPINHLIKIRLNQAKALMETEKDITVKEISHLVGYEDALYFSKLFKKYYGQPPSSFLQKSS</sequence>
<dbReference type="InterPro" id="IPR018060">
    <property type="entry name" value="HTH_AraC"/>
</dbReference>
<protein>
    <submittedName>
        <fullName evidence="5">AraC family transcriptional regulator</fullName>
    </submittedName>
</protein>
<dbReference type="RefSeq" id="WP_058919224.1">
    <property type="nucleotide sequence ID" value="NZ_JBHSQC010000015.1"/>
</dbReference>
<dbReference type="PANTHER" id="PTHR43280:SF28">
    <property type="entry name" value="HTH-TYPE TRANSCRIPTIONAL ACTIVATOR RHAS"/>
    <property type="match status" value="1"/>
</dbReference>
<feature type="domain" description="HTH araC/xylS-type" evidence="4">
    <location>
        <begin position="177"/>
        <end position="276"/>
    </location>
</feature>
<dbReference type="Proteomes" id="UP001597285">
    <property type="component" value="Unassembled WGS sequence"/>
</dbReference>
<evidence type="ECO:0000256" key="2">
    <source>
        <dbReference type="ARBA" id="ARBA00023125"/>
    </source>
</evidence>
<accession>A0ABW4NM27</accession>
<dbReference type="Pfam" id="PF02311">
    <property type="entry name" value="AraC_binding"/>
    <property type="match status" value="1"/>
</dbReference>
<keyword evidence="3" id="KW-0804">Transcription</keyword>
<evidence type="ECO:0000256" key="3">
    <source>
        <dbReference type="ARBA" id="ARBA00023163"/>
    </source>
</evidence>
<dbReference type="InterPro" id="IPR014710">
    <property type="entry name" value="RmlC-like_jellyroll"/>
</dbReference>
<name>A0ABW4NM27_9LACT</name>
<keyword evidence="6" id="KW-1185">Reference proteome</keyword>
<dbReference type="EMBL" id="JBHUFF010000008">
    <property type="protein sequence ID" value="MFD1798821.1"/>
    <property type="molecule type" value="Genomic_DNA"/>
</dbReference>